<feature type="non-terminal residue" evidence="15">
    <location>
        <position position="475"/>
    </location>
</feature>
<gene>
    <name evidence="15" type="ORF">VT99_10081</name>
</gene>
<dbReference type="NCBIfam" id="TIGR01391">
    <property type="entry name" value="dnaG"/>
    <property type="match status" value="1"/>
</dbReference>
<evidence type="ECO:0000313" key="15">
    <source>
        <dbReference type="EMBL" id="RWX49317.1"/>
    </source>
</evidence>
<keyword evidence="6" id="KW-0235">DNA replication</keyword>
<dbReference type="SMART" id="SM00400">
    <property type="entry name" value="ZnF_CHCC"/>
    <property type="match status" value="1"/>
</dbReference>
<dbReference type="InterPro" id="IPR034151">
    <property type="entry name" value="TOPRIM_DnaG_bac"/>
</dbReference>
<dbReference type="Gene3D" id="3.40.1360.10">
    <property type="match status" value="1"/>
</dbReference>
<keyword evidence="3" id="KW-0639">Primosome</keyword>
<evidence type="ECO:0000256" key="3">
    <source>
        <dbReference type="ARBA" id="ARBA00022515"/>
    </source>
</evidence>
<dbReference type="InterPro" id="IPR006171">
    <property type="entry name" value="TOPRIM_dom"/>
</dbReference>
<dbReference type="Gene3D" id="3.90.580.10">
    <property type="entry name" value="Zinc finger, CHC2-type domain"/>
    <property type="match status" value="1"/>
</dbReference>
<dbReference type="Proteomes" id="UP000286862">
    <property type="component" value="Unassembled WGS sequence"/>
</dbReference>
<dbReference type="HAMAP" id="MF_00974">
    <property type="entry name" value="DNA_primase_DnaG"/>
    <property type="match status" value="1"/>
</dbReference>
<name>A0A444J8D1_9BACT</name>
<protein>
    <submittedName>
        <fullName evidence="15">DNA primase</fullName>
        <ecNumber evidence="15">2.7.7.-</ecNumber>
    </submittedName>
</protein>
<dbReference type="PROSITE" id="PS50880">
    <property type="entry name" value="TOPRIM"/>
    <property type="match status" value="1"/>
</dbReference>
<evidence type="ECO:0000256" key="10">
    <source>
        <dbReference type="ARBA" id="ARBA00022842"/>
    </source>
</evidence>
<dbReference type="FunFam" id="3.90.980.10:FF:000001">
    <property type="entry name" value="DNA primase"/>
    <property type="match status" value="1"/>
</dbReference>
<dbReference type="InterPro" id="IPR006295">
    <property type="entry name" value="DNA_primase_DnaG"/>
</dbReference>
<dbReference type="Gene3D" id="3.90.980.10">
    <property type="entry name" value="DNA primase, catalytic core, N-terminal domain"/>
    <property type="match status" value="1"/>
</dbReference>
<reference evidence="15 16" key="1">
    <citation type="submission" date="2017-01" db="EMBL/GenBank/DDBJ databases">
        <title>The cable genome- insights into the physiology and evolution of filamentous bacteria capable of sulfide oxidation via long distance electron transfer.</title>
        <authorList>
            <person name="Schreiber L."/>
            <person name="Bjerg J.T."/>
            <person name="Boggild A."/>
            <person name="Van De Vossenberg J."/>
            <person name="Meysman F."/>
            <person name="Nielsen L.P."/>
            <person name="Schramm A."/>
            <person name="Kjeldsen K.U."/>
        </authorList>
    </citation>
    <scope>NUCLEOTIDE SEQUENCE [LARGE SCALE GENOMIC DNA]</scope>
    <source>
        <strain evidence="15">A2</strain>
    </source>
</reference>
<dbReference type="AlphaFoldDB" id="A0A444J8D1"/>
<evidence type="ECO:0000259" key="14">
    <source>
        <dbReference type="PROSITE" id="PS50880"/>
    </source>
</evidence>
<evidence type="ECO:0000256" key="1">
    <source>
        <dbReference type="ARBA" id="ARBA00001947"/>
    </source>
</evidence>
<keyword evidence="11" id="KW-0238">DNA-binding</keyword>
<evidence type="ECO:0000256" key="13">
    <source>
        <dbReference type="SAM" id="MobiDB-lite"/>
    </source>
</evidence>
<dbReference type="PANTHER" id="PTHR30313:SF2">
    <property type="entry name" value="DNA PRIMASE"/>
    <property type="match status" value="1"/>
</dbReference>
<evidence type="ECO:0000256" key="2">
    <source>
        <dbReference type="ARBA" id="ARBA00022478"/>
    </source>
</evidence>
<dbReference type="GO" id="GO:0003677">
    <property type="term" value="F:DNA binding"/>
    <property type="evidence" value="ECO:0007669"/>
    <property type="project" value="UniProtKB-KW"/>
</dbReference>
<dbReference type="Pfam" id="PF08275">
    <property type="entry name" value="DNAG_N"/>
    <property type="match status" value="1"/>
</dbReference>
<dbReference type="GO" id="GO:0006269">
    <property type="term" value="P:DNA replication, synthesis of primer"/>
    <property type="evidence" value="ECO:0007669"/>
    <property type="project" value="UniProtKB-KW"/>
</dbReference>
<dbReference type="GO" id="GO:0005737">
    <property type="term" value="C:cytoplasm"/>
    <property type="evidence" value="ECO:0007669"/>
    <property type="project" value="TreeGrafter"/>
</dbReference>
<keyword evidence="9" id="KW-0862">Zinc</keyword>
<dbReference type="InterPro" id="IPR019475">
    <property type="entry name" value="DNA_primase_DnaB-bd"/>
</dbReference>
<dbReference type="GO" id="GO:0008270">
    <property type="term" value="F:zinc ion binding"/>
    <property type="evidence" value="ECO:0007669"/>
    <property type="project" value="UniProtKB-KW"/>
</dbReference>
<organism evidence="15 16">
    <name type="scientific">Candidatus Electrothrix marina</name>
    <dbReference type="NCBI Taxonomy" id="1859130"/>
    <lineage>
        <taxon>Bacteria</taxon>
        <taxon>Pseudomonadati</taxon>
        <taxon>Thermodesulfobacteriota</taxon>
        <taxon>Desulfobulbia</taxon>
        <taxon>Desulfobulbales</taxon>
        <taxon>Desulfobulbaceae</taxon>
        <taxon>Candidatus Electrothrix</taxon>
    </lineage>
</organism>
<evidence type="ECO:0000256" key="7">
    <source>
        <dbReference type="ARBA" id="ARBA00022723"/>
    </source>
</evidence>
<keyword evidence="5 15" id="KW-0548">Nucleotidyltransferase</keyword>
<dbReference type="SUPFAM" id="SSF57783">
    <property type="entry name" value="Zinc beta-ribbon"/>
    <property type="match status" value="1"/>
</dbReference>
<evidence type="ECO:0000256" key="12">
    <source>
        <dbReference type="ARBA" id="ARBA00023163"/>
    </source>
</evidence>
<dbReference type="InterPro" id="IPR030846">
    <property type="entry name" value="DnaG_bac"/>
</dbReference>
<sequence length="475" mass="53805">MSSKGAWDEVRERVRDVADIVQVIGEHVRLKKAGVSYTGLCPFHGEKTSSFSVNSQRQFFHCFGCHESGDVFSFMMKYHHMTFPEALKELARRYQIDLPEHNLTDAEQERMRQREQLYRVNQEAARIFHQTLVSSGQAQAARKYLQERGVPQEAVEKYRLGYAPAPENAGWQFLISRLQQKKFPVSVIEQAGLAVRKAPGRHYDRFRDRVLFPIYDMSGREVAFGGRILGQGKPKYMNSPESMVFSKGNLLFGLYQHRQAIRSDRCAVVVEGNFDLLLLAVHGIDNVVAPLGTALTREHIKALRRYCDEVVLLFDGDSAGLRAARRSIPFFLSEQLEARVALLPTGHDPDTLVREKGAAAVRQLLEDAEPLAEFVFSALKDEHGLTLSGKNRMIAELAELTEQAADANQRELMAAHFSEQLGVSPDRFLIEQKAFGQVDEHVPVRQWPPGSEMEPEPEMLSDADWIPPDFSPERE</sequence>
<accession>A0A444J8D1</accession>
<evidence type="ECO:0000256" key="5">
    <source>
        <dbReference type="ARBA" id="ARBA00022695"/>
    </source>
</evidence>
<dbReference type="Pfam" id="PF01807">
    <property type="entry name" value="Zn_ribbon_DnaG"/>
    <property type="match status" value="1"/>
</dbReference>
<dbReference type="SUPFAM" id="SSF56731">
    <property type="entry name" value="DNA primase core"/>
    <property type="match status" value="1"/>
</dbReference>
<evidence type="ECO:0000256" key="11">
    <source>
        <dbReference type="ARBA" id="ARBA00023125"/>
    </source>
</evidence>
<dbReference type="CDD" id="cd03364">
    <property type="entry name" value="TOPRIM_DnaG_primases"/>
    <property type="match status" value="1"/>
</dbReference>
<comment type="caution">
    <text evidence="15">The sequence shown here is derived from an EMBL/GenBank/DDBJ whole genome shotgun (WGS) entry which is preliminary data.</text>
</comment>
<dbReference type="InterPro" id="IPR013264">
    <property type="entry name" value="DNAG_N"/>
</dbReference>
<feature type="domain" description="Toprim" evidence="14">
    <location>
        <begin position="265"/>
        <end position="357"/>
    </location>
</feature>
<dbReference type="InterPro" id="IPR037068">
    <property type="entry name" value="DNA_primase_core_N_sf"/>
</dbReference>
<keyword evidence="8" id="KW-0863">Zinc-finger</keyword>
<dbReference type="EMBL" id="MTKQ01000008">
    <property type="protein sequence ID" value="RWX49317.1"/>
    <property type="molecule type" value="Genomic_DNA"/>
</dbReference>
<dbReference type="InterPro" id="IPR036977">
    <property type="entry name" value="DNA_primase_Znf_CHC2"/>
</dbReference>
<dbReference type="FunFam" id="3.90.580.10:FF:000001">
    <property type="entry name" value="DNA primase"/>
    <property type="match status" value="1"/>
</dbReference>
<evidence type="ECO:0000256" key="9">
    <source>
        <dbReference type="ARBA" id="ARBA00022833"/>
    </source>
</evidence>
<keyword evidence="10" id="KW-0460">Magnesium</keyword>
<comment type="cofactor">
    <cofactor evidence="1">
        <name>Zn(2+)</name>
        <dbReference type="ChEBI" id="CHEBI:29105"/>
    </cofactor>
</comment>
<dbReference type="SMART" id="SM00493">
    <property type="entry name" value="TOPRIM"/>
    <property type="match status" value="1"/>
</dbReference>
<dbReference type="InterPro" id="IPR002694">
    <property type="entry name" value="Znf_CHC2"/>
</dbReference>
<dbReference type="InterPro" id="IPR050219">
    <property type="entry name" value="DnaG_primase"/>
</dbReference>
<evidence type="ECO:0000256" key="8">
    <source>
        <dbReference type="ARBA" id="ARBA00022771"/>
    </source>
</evidence>
<keyword evidence="2" id="KW-0240">DNA-directed RNA polymerase</keyword>
<proteinExistence type="inferred from homology"/>
<evidence type="ECO:0000256" key="6">
    <source>
        <dbReference type="ARBA" id="ARBA00022705"/>
    </source>
</evidence>
<keyword evidence="7" id="KW-0479">Metal-binding</keyword>
<dbReference type="GO" id="GO:0003899">
    <property type="term" value="F:DNA-directed RNA polymerase activity"/>
    <property type="evidence" value="ECO:0007669"/>
    <property type="project" value="InterPro"/>
</dbReference>
<keyword evidence="4 15" id="KW-0808">Transferase</keyword>
<evidence type="ECO:0000256" key="4">
    <source>
        <dbReference type="ARBA" id="ARBA00022679"/>
    </source>
</evidence>
<dbReference type="Pfam" id="PF13155">
    <property type="entry name" value="Toprim_2"/>
    <property type="match status" value="1"/>
</dbReference>
<dbReference type="Pfam" id="PF10410">
    <property type="entry name" value="DnaB_bind"/>
    <property type="match status" value="1"/>
</dbReference>
<feature type="region of interest" description="Disordered" evidence="13">
    <location>
        <begin position="444"/>
        <end position="475"/>
    </location>
</feature>
<dbReference type="PANTHER" id="PTHR30313">
    <property type="entry name" value="DNA PRIMASE"/>
    <property type="match status" value="1"/>
</dbReference>
<keyword evidence="12" id="KW-0804">Transcription</keyword>
<evidence type="ECO:0000313" key="16">
    <source>
        <dbReference type="Proteomes" id="UP000286862"/>
    </source>
</evidence>
<dbReference type="EC" id="2.7.7.-" evidence="15"/>
<dbReference type="GO" id="GO:0000428">
    <property type="term" value="C:DNA-directed RNA polymerase complex"/>
    <property type="evidence" value="ECO:0007669"/>
    <property type="project" value="UniProtKB-KW"/>
</dbReference>
<dbReference type="GO" id="GO:1990077">
    <property type="term" value="C:primosome complex"/>
    <property type="evidence" value="ECO:0007669"/>
    <property type="project" value="UniProtKB-KW"/>
</dbReference>